<dbReference type="InterPro" id="IPR025857">
    <property type="entry name" value="MacB_PCD"/>
</dbReference>
<protein>
    <submittedName>
        <fullName evidence="2">MacB-like protein</fullName>
    </submittedName>
</protein>
<evidence type="ECO:0000313" key="3">
    <source>
        <dbReference type="Proteomes" id="UP000295210"/>
    </source>
</evidence>
<dbReference type="EMBL" id="SMGK01000001">
    <property type="protein sequence ID" value="TCK75836.1"/>
    <property type="molecule type" value="Genomic_DNA"/>
</dbReference>
<dbReference type="Proteomes" id="UP000295210">
    <property type="component" value="Unassembled WGS sequence"/>
</dbReference>
<reference evidence="2 3" key="1">
    <citation type="submission" date="2019-03" db="EMBL/GenBank/DDBJ databases">
        <title>Genomic Encyclopedia of Type Strains, Phase IV (KMG-IV): sequencing the most valuable type-strain genomes for metagenomic binning, comparative biology and taxonomic classification.</title>
        <authorList>
            <person name="Goeker M."/>
        </authorList>
    </citation>
    <scope>NUCLEOTIDE SEQUENCE [LARGE SCALE GENOMIC DNA]</scope>
    <source>
        <strain evidence="2 3">DSM 103428</strain>
    </source>
</reference>
<evidence type="ECO:0000259" key="1">
    <source>
        <dbReference type="Pfam" id="PF12704"/>
    </source>
</evidence>
<sequence length="167" mass="18470">MFNYFRYALRQLRKSLGFTLTAVLTLAIGIGGVAAAFSIVYAVLMRPLPYAEPSQLVRIHEGIRHFFEQGELSPPDVLTFQHDSLAFSSVAGFTNASYELTGDNIQQPIRAKAERVSATFFPLLGAHPLLGRNFTRSEDSNSAAVVVLSYPLWQNQLHSDPGVLRSE</sequence>
<dbReference type="RefSeq" id="WP_165876636.1">
    <property type="nucleotide sequence ID" value="NZ_SMGK01000001.1"/>
</dbReference>
<dbReference type="Pfam" id="PF12704">
    <property type="entry name" value="MacB_PCD"/>
    <property type="match status" value="1"/>
</dbReference>
<organism evidence="2 3">
    <name type="scientific">Acidipila rosea</name>
    <dbReference type="NCBI Taxonomy" id="768535"/>
    <lineage>
        <taxon>Bacteria</taxon>
        <taxon>Pseudomonadati</taxon>
        <taxon>Acidobacteriota</taxon>
        <taxon>Terriglobia</taxon>
        <taxon>Terriglobales</taxon>
        <taxon>Acidobacteriaceae</taxon>
        <taxon>Acidipila</taxon>
    </lineage>
</organism>
<evidence type="ECO:0000313" key="2">
    <source>
        <dbReference type="EMBL" id="TCK75836.1"/>
    </source>
</evidence>
<comment type="caution">
    <text evidence="2">The sequence shown here is derived from an EMBL/GenBank/DDBJ whole genome shotgun (WGS) entry which is preliminary data.</text>
</comment>
<accession>A0A4R1LBI6</accession>
<keyword evidence="3" id="KW-1185">Reference proteome</keyword>
<name>A0A4R1LBI6_9BACT</name>
<dbReference type="AlphaFoldDB" id="A0A4R1LBI6"/>
<feature type="domain" description="MacB-like periplasmic core" evidence="1">
    <location>
        <begin position="19"/>
        <end position="157"/>
    </location>
</feature>
<gene>
    <name evidence="2" type="ORF">C7378_0832</name>
</gene>
<proteinExistence type="predicted"/>